<dbReference type="PROSITE" id="PS01124">
    <property type="entry name" value="HTH_ARAC_FAMILY_2"/>
    <property type="match status" value="1"/>
</dbReference>
<sequence length="307" mass="35299">MVTFHAFFISTFTFSMTTDIIELNDFIVLIEQSNTTKTIIQKCEIEGDAVGFAFYGSGNVELEIKHNNQTKYLTNTTGLAICFFGNQKVAFSHKIEPDRPLQSISIFTKPKKLHSLPQAEKEIFESYLPELLNPKEHFVKGPSFYMTLDMQLAIQKIFNTTYTGNTRLLFLKSQVNELLAHFFALLTTDKKPDFSEKDKSRLFEAKEIVTNNYSKPPSITQLSKMVGLNSHKLKKNFKELFGVPVFKYIQEERLHKAYELLRNSEKTVQEAAWEVGYESLSSFSNAFYKKFGTRPNEVKQQSLSNKS</sequence>
<dbReference type="Gene3D" id="1.10.10.60">
    <property type="entry name" value="Homeodomain-like"/>
    <property type="match status" value="2"/>
</dbReference>
<accession>A0ABU1YBT8</accession>
<comment type="caution">
    <text evidence="4">The sequence shown here is derived from an EMBL/GenBank/DDBJ whole genome shotgun (WGS) entry which is preliminary data.</text>
</comment>
<keyword evidence="5" id="KW-1185">Reference proteome</keyword>
<reference evidence="4 5" key="1">
    <citation type="submission" date="2023-07" db="EMBL/GenBank/DDBJ databases">
        <title>Sorghum-associated microbial communities from plants grown in Nebraska, USA.</title>
        <authorList>
            <person name="Schachtman D."/>
        </authorList>
    </citation>
    <scope>NUCLEOTIDE SEQUENCE [LARGE SCALE GENOMIC DNA]</scope>
    <source>
        <strain evidence="4 5">4129</strain>
    </source>
</reference>
<name>A0ABU1YBT8_9FLAO</name>
<dbReference type="RefSeq" id="WP_310282974.1">
    <property type="nucleotide sequence ID" value="NZ_JAVDWQ010000014.1"/>
</dbReference>
<evidence type="ECO:0000256" key="2">
    <source>
        <dbReference type="ARBA" id="ARBA00023163"/>
    </source>
</evidence>
<feature type="domain" description="HTH araC/xylS-type" evidence="3">
    <location>
        <begin position="203"/>
        <end position="301"/>
    </location>
</feature>
<dbReference type="PANTHER" id="PTHR47893">
    <property type="entry name" value="REGULATORY PROTEIN PCHR"/>
    <property type="match status" value="1"/>
</dbReference>
<evidence type="ECO:0000259" key="3">
    <source>
        <dbReference type="PROSITE" id="PS01124"/>
    </source>
</evidence>
<dbReference type="InterPro" id="IPR018060">
    <property type="entry name" value="HTH_AraC"/>
</dbReference>
<protein>
    <submittedName>
        <fullName evidence="4">AraC-like DNA-binding protein</fullName>
    </submittedName>
</protein>
<organism evidence="4 5">
    <name type="scientific">Flavobacterium piscis</name>
    <dbReference type="NCBI Taxonomy" id="1114874"/>
    <lineage>
        <taxon>Bacteria</taxon>
        <taxon>Pseudomonadati</taxon>
        <taxon>Bacteroidota</taxon>
        <taxon>Flavobacteriia</taxon>
        <taxon>Flavobacteriales</taxon>
        <taxon>Flavobacteriaceae</taxon>
        <taxon>Flavobacterium</taxon>
    </lineage>
</organism>
<dbReference type="EMBL" id="JAVDWQ010000014">
    <property type="protein sequence ID" value="MDR7211618.1"/>
    <property type="molecule type" value="Genomic_DNA"/>
</dbReference>
<proteinExistence type="predicted"/>
<evidence type="ECO:0000256" key="1">
    <source>
        <dbReference type="ARBA" id="ARBA00023015"/>
    </source>
</evidence>
<keyword evidence="2" id="KW-0804">Transcription</keyword>
<gene>
    <name evidence="4" type="ORF">J2W48_003575</name>
</gene>
<evidence type="ECO:0000313" key="4">
    <source>
        <dbReference type="EMBL" id="MDR7211618.1"/>
    </source>
</evidence>
<dbReference type="Pfam" id="PF12833">
    <property type="entry name" value="HTH_18"/>
    <property type="match status" value="1"/>
</dbReference>
<dbReference type="SMART" id="SM00342">
    <property type="entry name" value="HTH_ARAC"/>
    <property type="match status" value="1"/>
</dbReference>
<dbReference type="PANTHER" id="PTHR47893:SF1">
    <property type="entry name" value="REGULATORY PROTEIN PCHR"/>
    <property type="match status" value="1"/>
</dbReference>
<dbReference type="InterPro" id="IPR053142">
    <property type="entry name" value="PchR_regulatory_protein"/>
</dbReference>
<dbReference type="InterPro" id="IPR009057">
    <property type="entry name" value="Homeodomain-like_sf"/>
</dbReference>
<keyword evidence="1" id="KW-0805">Transcription regulation</keyword>
<evidence type="ECO:0000313" key="5">
    <source>
        <dbReference type="Proteomes" id="UP001269081"/>
    </source>
</evidence>
<dbReference type="SUPFAM" id="SSF46689">
    <property type="entry name" value="Homeodomain-like"/>
    <property type="match status" value="2"/>
</dbReference>
<dbReference type="Proteomes" id="UP001269081">
    <property type="component" value="Unassembled WGS sequence"/>
</dbReference>